<dbReference type="AlphaFoldDB" id="A0A261S6K8"/>
<dbReference type="RefSeq" id="WP_094856841.1">
    <property type="nucleotide sequence ID" value="NZ_NEVM01000005.1"/>
</dbReference>
<evidence type="ECO:0000256" key="10">
    <source>
        <dbReference type="ARBA" id="ARBA00025049"/>
    </source>
</evidence>
<proteinExistence type="inferred from homology"/>
<evidence type="ECO:0000256" key="3">
    <source>
        <dbReference type="ARBA" id="ARBA00013167"/>
    </source>
</evidence>
<evidence type="ECO:0000313" key="13">
    <source>
        <dbReference type="EMBL" id="OZI32430.1"/>
    </source>
</evidence>
<dbReference type="SUPFAM" id="SSF54637">
    <property type="entry name" value="Thioesterase/thiol ester dehydrase-isomerase"/>
    <property type="match status" value="1"/>
</dbReference>
<dbReference type="EC" id="4.2.1.59" evidence="3"/>
<evidence type="ECO:0000256" key="11">
    <source>
        <dbReference type="ARBA" id="ARBA00029890"/>
    </source>
</evidence>
<dbReference type="CDD" id="cd01288">
    <property type="entry name" value="FabZ"/>
    <property type="match status" value="1"/>
</dbReference>
<protein>
    <recommendedName>
        <fullName evidence="4">3-hydroxyacyl-[acyl-carrier-protein] dehydratase FabZ</fullName>
        <ecNumber evidence="3">4.2.1.59</ecNumber>
    </recommendedName>
    <alternativeName>
        <fullName evidence="11">(3R)-hydroxymyristoyl-[acyl-carrier-protein] dehydratase</fullName>
    </alternativeName>
    <alternativeName>
        <fullName evidence="12">Beta-hydroxyacyl-ACP dehydratase</fullName>
    </alternativeName>
</protein>
<sequence>MNLSIDEILQKLPHRFPMLLIDRVLELVSRKRIVAIKNVSRNEPFFQNTPAALAIPPTLVIEAMAQAAALFSFADSGDGSRPEHDKSVYYFLGIDKAKFVRDVVPGDQLRIEVEALRLSRAICKYRGNSFVDGELAVSAEILCAVRSSVVARK</sequence>
<dbReference type="GO" id="GO:0019171">
    <property type="term" value="F:(3R)-hydroxyacyl-[acyl-carrier-protein] dehydratase activity"/>
    <property type="evidence" value="ECO:0007669"/>
    <property type="project" value="UniProtKB-EC"/>
</dbReference>
<keyword evidence="6" id="KW-0444">Lipid biosynthesis</keyword>
<keyword evidence="14" id="KW-1185">Reference proteome</keyword>
<evidence type="ECO:0000256" key="5">
    <source>
        <dbReference type="ARBA" id="ARBA00022490"/>
    </source>
</evidence>
<comment type="subcellular location">
    <subcellularLocation>
        <location evidence="1">Cytoplasm</location>
    </subcellularLocation>
</comment>
<dbReference type="Gene3D" id="3.10.129.10">
    <property type="entry name" value="Hotdog Thioesterase"/>
    <property type="match status" value="1"/>
</dbReference>
<organism evidence="13 14">
    <name type="scientific">Bordetella genomosp. 10</name>
    <dbReference type="NCBI Taxonomy" id="1416804"/>
    <lineage>
        <taxon>Bacteria</taxon>
        <taxon>Pseudomonadati</taxon>
        <taxon>Pseudomonadota</taxon>
        <taxon>Betaproteobacteria</taxon>
        <taxon>Burkholderiales</taxon>
        <taxon>Alcaligenaceae</taxon>
        <taxon>Bordetella</taxon>
    </lineage>
</organism>
<name>A0A261S6K8_9BORD</name>
<dbReference type="Pfam" id="PF07977">
    <property type="entry name" value="FabA"/>
    <property type="match status" value="1"/>
</dbReference>
<dbReference type="GO" id="GO:0016020">
    <property type="term" value="C:membrane"/>
    <property type="evidence" value="ECO:0007669"/>
    <property type="project" value="GOC"/>
</dbReference>
<accession>A0A261S6K8</accession>
<comment type="similarity">
    <text evidence="2">Belongs to the thioester dehydratase family. FabZ subfamily.</text>
</comment>
<reference evidence="14" key="1">
    <citation type="submission" date="2017-05" db="EMBL/GenBank/DDBJ databases">
        <title>Complete and WGS of Bordetella genogroups.</title>
        <authorList>
            <person name="Spilker T."/>
            <person name="Lipuma J."/>
        </authorList>
    </citation>
    <scope>NUCLEOTIDE SEQUENCE [LARGE SCALE GENOMIC DNA]</scope>
    <source>
        <strain evidence="14">AU16122</strain>
    </source>
</reference>
<evidence type="ECO:0000313" key="14">
    <source>
        <dbReference type="Proteomes" id="UP000216020"/>
    </source>
</evidence>
<evidence type="ECO:0000256" key="12">
    <source>
        <dbReference type="ARBA" id="ARBA00032213"/>
    </source>
</evidence>
<gene>
    <name evidence="13" type="primary">fabZ</name>
    <name evidence="13" type="ORF">CAL29_22855</name>
</gene>
<evidence type="ECO:0000256" key="2">
    <source>
        <dbReference type="ARBA" id="ARBA00009174"/>
    </source>
</evidence>
<evidence type="ECO:0000256" key="8">
    <source>
        <dbReference type="ARBA" id="ARBA00023098"/>
    </source>
</evidence>
<dbReference type="PANTHER" id="PTHR30272:SF1">
    <property type="entry name" value="3-HYDROXYACYL-[ACYL-CARRIER-PROTEIN] DEHYDRATASE"/>
    <property type="match status" value="1"/>
</dbReference>
<keyword evidence="5" id="KW-0963">Cytoplasm</keyword>
<dbReference type="GO" id="GO:0009245">
    <property type="term" value="P:lipid A biosynthetic process"/>
    <property type="evidence" value="ECO:0007669"/>
    <property type="project" value="UniProtKB-KW"/>
</dbReference>
<evidence type="ECO:0000256" key="6">
    <source>
        <dbReference type="ARBA" id="ARBA00022516"/>
    </source>
</evidence>
<evidence type="ECO:0000256" key="7">
    <source>
        <dbReference type="ARBA" id="ARBA00022556"/>
    </source>
</evidence>
<dbReference type="PANTHER" id="PTHR30272">
    <property type="entry name" value="3-HYDROXYACYL-[ACYL-CARRIER-PROTEIN] DEHYDRATASE"/>
    <property type="match status" value="1"/>
</dbReference>
<dbReference type="InterPro" id="IPR013114">
    <property type="entry name" value="FabA_FabZ"/>
</dbReference>
<dbReference type="NCBIfam" id="NF000582">
    <property type="entry name" value="PRK00006.1"/>
    <property type="match status" value="1"/>
</dbReference>
<dbReference type="EMBL" id="NEVM01000005">
    <property type="protein sequence ID" value="OZI32430.1"/>
    <property type="molecule type" value="Genomic_DNA"/>
</dbReference>
<dbReference type="FunFam" id="3.10.129.10:FF:000001">
    <property type="entry name" value="3-hydroxyacyl-[acyl-carrier-protein] dehydratase FabZ"/>
    <property type="match status" value="1"/>
</dbReference>
<evidence type="ECO:0000256" key="1">
    <source>
        <dbReference type="ARBA" id="ARBA00004496"/>
    </source>
</evidence>
<comment type="function">
    <text evidence="10">Involved in unsaturated fatty acids biosynthesis. Catalyzes the dehydration of short chain beta-hydroxyacyl-ACPs and long chain saturated and unsaturated beta-hydroxyacyl-ACPs.</text>
</comment>
<evidence type="ECO:0000256" key="4">
    <source>
        <dbReference type="ARBA" id="ARBA00017176"/>
    </source>
</evidence>
<dbReference type="OrthoDB" id="9772788at2"/>
<evidence type="ECO:0000256" key="9">
    <source>
        <dbReference type="ARBA" id="ARBA00023239"/>
    </source>
</evidence>
<keyword evidence="8" id="KW-0443">Lipid metabolism</keyword>
<keyword evidence="7" id="KW-0441">Lipid A biosynthesis</keyword>
<dbReference type="Proteomes" id="UP000216020">
    <property type="component" value="Unassembled WGS sequence"/>
</dbReference>
<comment type="caution">
    <text evidence="13">The sequence shown here is derived from an EMBL/GenBank/DDBJ whole genome shotgun (WGS) entry which is preliminary data.</text>
</comment>
<dbReference type="GO" id="GO:0005737">
    <property type="term" value="C:cytoplasm"/>
    <property type="evidence" value="ECO:0007669"/>
    <property type="project" value="UniProtKB-SubCell"/>
</dbReference>
<dbReference type="InterPro" id="IPR029069">
    <property type="entry name" value="HotDog_dom_sf"/>
</dbReference>
<keyword evidence="9" id="KW-0456">Lyase</keyword>